<dbReference type="SUPFAM" id="SSF53335">
    <property type="entry name" value="S-adenosyl-L-methionine-dependent methyltransferases"/>
    <property type="match status" value="1"/>
</dbReference>
<evidence type="ECO:0000256" key="1">
    <source>
        <dbReference type="ARBA" id="ARBA00022737"/>
    </source>
</evidence>
<dbReference type="GO" id="GO:0008757">
    <property type="term" value="F:S-adenosylmethionine-dependent methyltransferase activity"/>
    <property type="evidence" value="ECO:0007669"/>
    <property type="project" value="InterPro"/>
</dbReference>
<dbReference type="InterPro" id="IPR011990">
    <property type="entry name" value="TPR-like_helical_dom_sf"/>
</dbReference>
<proteinExistence type="predicted"/>
<dbReference type="PROSITE" id="PS50005">
    <property type="entry name" value="TPR"/>
    <property type="match status" value="3"/>
</dbReference>
<dbReference type="SUPFAM" id="SSF48452">
    <property type="entry name" value="TPR-like"/>
    <property type="match status" value="1"/>
</dbReference>
<dbReference type="Pfam" id="PF08241">
    <property type="entry name" value="Methyltransf_11"/>
    <property type="match status" value="1"/>
</dbReference>
<dbReference type="STRING" id="1265313.HRUBRA_00543"/>
<dbReference type="AlphaFoldDB" id="A0A095XYM3"/>
<keyword evidence="2 3" id="KW-0802">TPR repeat</keyword>
<evidence type="ECO:0000259" key="4">
    <source>
        <dbReference type="Pfam" id="PF08241"/>
    </source>
</evidence>
<dbReference type="RefSeq" id="WP_035517165.1">
    <property type="nucleotide sequence ID" value="NZ_KN234775.1"/>
</dbReference>
<dbReference type="PROSITE" id="PS50293">
    <property type="entry name" value="TPR_REGION"/>
    <property type="match status" value="1"/>
</dbReference>
<dbReference type="InterPro" id="IPR029063">
    <property type="entry name" value="SAM-dependent_MTases_sf"/>
</dbReference>
<dbReference type="PANTHER" id="PTHR44943">
    <property type="entry name" value="CELLULOSE SYNTHASE OPERON PROTEIN C"/>
    <property type="match status" value="1"/>
</dbReference>
<feature type="repeat" description="TPR" evidence="3">
    <location>
        <begin position="198"/>
        <end position="231"/>
    </location>
</feature>
<dbReference type="InterPro" id="IPR019734">
    <property type="entry name" value="TPR_rpt"/>
</dbReference>
<dbReference type="CDD" id="cd02440">
    <property type="entry name" value="AdoMet_MTases"/>
    <property type="match status" value="1"/>
</dbReference>
<dbReference type="eggNOG" id="COG4976">
    <property type="taxonomic scope" value="Bacteria"/>
</dbReference>
<dbReference type="InterPro" id="IPR051685">
    <property type="entry name" value="Ycf3/AcsC/BcsC/TPR_MFPF"/>
</dbReference>
<dbReference type="PANTHER" id="PTHR44943:SF8">
    <property type="entry name" value="TPR REPEAT-CONTAINING PROTEIN MJ0263"/>
    <property type="match status" value="1"/>
</dbReference>
<comment type="caution">
    <text evidence="5">The sequence shown here is derived from an EMBL/GenBank/DDBJ whole genome shotgun (WGS) entry which is preliminary data.</text>
</comment>
<dbReference type="SMART" id="SM00028">
    <property type="entry name" value="TPR"/>
    <property type="match status" value="6"/>
</dbReference>
<accession>A0A095XYM3</accession>
<evidence type="ECO:0000313" key="6">
    <source>
        <dbReference type="Proteomes" id="UP000029640"/>
    </source>
</evidence>
<dbReference type="Pfam" id="PF13432">
    <property type="entry name" value="TPR_16"/>
    <property type="match status" value="3"/>
</dbReference>
<dbReference type="Gene3D" id="3.40.50.150">
    <property type="entry name" value="Vaccinia Virus protein VP39"/>
    <property type="match status" value="1"/>
</dbReference>
<sequence>MATRPLSIDEALKAAEKAARRGDAEQAKRLYHQILAGAPQHKKAKKALKALQGGVGSARAPLSAADFQRVEALRRSNPSAARSEVTRLCRLHPQQPALHNFLGVLLSEAGEAAAAAEAFQRALTLEPGFTEALNNLASVLGRLRRNDEALACFEALLERIKDDPELHFNYGNTLLHAGQLHKACSAFAEALQLRPFYPQAHNNLGNALQALGERDQAIASYENAVALDPDALDARRNLASALYRAERYASAEAEYRAVLERHPGDASAQLGLALALANRGDTPAARAALEAVTPDNPGHATASHLLAALRGERRRSAPADYTRAIFDSYADHFEQHLTEELGYSGPRQLRELLEKSGGHERFARFLDIGCGTGLGAETFADLTANRTGLDLAAGMLRKASEKGLYDNLRQGDAVAFLTRAEESFDLVLAADVLPYCGDLAPLFGAIADRLGPGGVFLCTTEKAPTGDYALLSSGRFAHGEDYLLATAAAAGLTLRGRETVPLRRERGAWLEGGAYCFAAD</sequence>
<dbReference type="InterPro" id="IPR013216">
    <property type="entry name" value="Methyltransf_11"/>
</dbReference>
<evidence type="ECO:0000256" key="3">
    <source>
        <dbReference type="PROSITE-ProRule" id="PRU00339"/>
    </source>
</evidence>
<evidence type="ECO:0000313" key="5">
    <source>
        <dbReference type="EMBL" id="KGE04866.1"/>
    </source>
</evidence>
<feature type="repeat" description="TPR" evidence="3">
    <location>
        <begin position="96"/>
        <end position="129"/>
    </location>
</feature>
<gene>
    <name evidence="5" type="ORF">HRUBRA_00543</name>
</gene>
<dbReference type="Proteomes" id="UP000029640">
    <property type="component" value="Unassembled WGS sequence"/>
</dbReference>
<keyword evidence="6" id="KW-1185">Reference proteome</keyword>
<name>A0A095XYM3_9GAMM</name>
<dbReference type="EMBL" id="AUVB01000015">
    <property type="protein sequence ID" value="KGE04866.1"/>
    <property type="molecule type" value="Genomic_DNA"/>
</dbReference>
<dbReference type="PATRIC" id="fig|1265313.6.peg.540"/>
<keyword evidence="1" id="KW-0677">Repeat</keyword>
<evidence type="ECO:0000256" key="2">
    <source>
        <dbReference type="ARBA" id="ARBA00022803"/>
    </source>
</evidence>
<organism evidence="5 6">
    <name type="scientific">Pseudohaliea rubra DSM 19751</name>
    <dbReference type="NCBI Taxonomy" id="1265313"/>
    <lineage>
        <taxon>Bacteria</taxon>
        <taxon>Pseudomonadati</taxon>
        <taxon>Pseudomonadota</taxon>
        <taxon>Gammaproteobacteria</taxon>
        <taxon>Cellvibrionales</taxon>
        <taxon>Halieaceae</taxon>
        <taxon>Pseudohaliea</taxon>
    </lineage>
</organism>
<reference evidence="5 6" key="1">
    <citation type="journal article" date="2014" name="Genome Announc.">
        <title>Genome Sequence of Gammaproteobacterial Pseudohaliea rubra Type Strain DSM 19751, Isolated from Coastal Seawater of the Mediterranean Sea.</title>
        <authorList>
            <person name="Spring S."/>
            <person name="Fiebig A."/>
            <person name="Riedel T."/>
            <person name="Goker M."/>
            <person name="Klenk H.P."/>
        </authorList>
    </citation>
    <scope>NUCLEOTIDE SEQUENCE [LARGE SCALE GENOMIC DNA]</scope>
    <source>
        <strain evidence="5 6">DSM 19751</strain>
    </source>
</reference>
<feature type="repeat" description="TPR" evidence="3">
    <location>
        <begin position="164"/>
        <end position="197"/>
    </location>
</feature>
<dbReference type="Gene3D" id="1.25.40.10">
    <property type="entry name" value="Tetratricopeptide repeat domain"/>
    <property type="match status" value="3"/>
</dbReference>
<protein>
    <recommendedName>
        <fullName evidence="4">Methyltransferase type 11 domain-containing protein</fullName>
    </recommendedName>
</protein>
<dbReference type="HOGENOM" id="CLU_034833_1_0_6"/>
<dbReference type="eggNOG" id="COG0457">
    <property type="taxonomic scope" value="Bacteria"/>
</dbReference>
<dbReference type="OrthoDB" id="21342at2"/>
<feature type="domain" description="Methyltransferase type 11" evidence="4">
    <location>
        <begin position="366"/>
        <end position="458"/>
    </location>
</feature>